<evidence type="ECO:0000313" key="4">
    <source>
        <dbReference type="Proteomes" id="UP001589774"/>
    </source>
</evidence>
<name>A0ABV6HNG4_9SPHI</name>
<dbReference type="SUPFAM" id="SSF53756">
    <property type="entry name" value="UDP-Glycosyltransferase/glycogen phosphorylase"/>
    <property type="match status" value="1"/>
</dbReference>
<dbReference type="InterPro" id="IPR050194">
    <property type="entry name" value="Glycosyltransferase_grp1"/>
</dbReference>
<protein>
    <submittedName>
        <fullName evidence="3">Glycosyltransferase family 4 protein</fullName>
        <ecNumber evidence="3">2.4.-.-</ecNumber>
    </submittedName>
</protein>
<feature type="domain" description="Glycosyltransferase subfamily 4-like N-terminal" evidence="2">
    <location>
        <begin position="32"/>
        <end position="152"/>
    </location>
</feature>
<dbReference type="InterPro" id="IPR001296">
    <property type="entry name" value="Glyco_trans_1"/>
</dbReference>
<dbReference type="EC" id="2.4.-.-" evidence="3"/>
<evidence type="ECO:0000259" key="2">
    <source>
        <dbReference type="Pfam" id="PF13439"/>
    </source>
</evidence>
<dbReference type="Pfam" id="PF00534">
    <property type="entry name" value="Glycos_transf_1"/>
    <property type="match status" value="1"/>
</dbReference>
<dbReference type="PANTHER" id="PTHR45947">
    <property type="entry name" value="SULFOQUINOVOSYL TRANSFERASE SQD2"/>
    <property type="match status" value="1"/>
</dbReference>
<keyword evidence="3" id="KW-0328">Glycosyltransferase</keyword>
<dbReference type="Gene3D" id="3.40.50.2000">
    <property type="entry name" value="Glycogen Phosphorylase B"/>
    <property type="match status" value="2"/>
</dbReference>
<sequence length="388" mass="44554">MEVLFVSHKYPPTTGGMEKQSYELVVGMRKWCTVHELIYKGIGSRLSFFLALGKNIRHLINQHPNIKLIHFNDALIASYYLLCCRFNPHIKHTVTIHGLDVVFPSFLYRKFILPKLNRFDLIVAVSKATAQAAQSVGIATGKLRVISNGVDEKIPKHKFSLNFHDDFQARYRLDIRGKQLLVAMGRPVKRKGFSWFVERVMPHLQHDYLLLFIGPFHWKATKQERFFKFLPPFFRNKLALFLGAATDEPKLRQLLSKPEIRKRAKHLGRLPFDEILNILYHASAFIMPNIEVEGDMEGFGLVCLEAALCGTTVFASHTGGISDAVKHGKNGYLLPSEQAEEWITTLNEFMKKPSDEEKKTASVNYTKRHFGWKKMVKAYYEAFLGLVE</sequence>
<dbReference type="GO" id="GO:0016757">
    <property type="term" value="F:glycosyltransferase activity"/>
    <property type="evidence" value="ECO:0007669"/>
    <property type="project" value="UniProtKB-KW"/>
</dbReference>
<gene>
    <name evidence="3" type="ORF">ACFFI0_15015</name>
</gene>
<keyword evidence="3" id="KW-0808">Transferase</keyword>
<evidence type="ECO:0000259" key="1">
    <source>
        <dbReference type="Pfam" id="PF00534"/>
    </source>
</evidence>
<dbReference type="PANTHER" id="PTHR45947:SF3">
    <property type="entry name" value="SULFOQUINOVOSYL TRANSFERASE SQD2"/>
    <property type="match status" value="1"/>
</dbReference>
<reference evidence="3 4" key="1">
    <citation type="submission" date="2024-09" db="EMBL/GenBank/DDBJ databases">
        <authorList>
            <person name="Sun Q."/>
            <person name="Mori K."/>
        </authorList>
    </citation>
    <scope>NUCLEOTIDE SEQUENCE [LARGE SCALE GENOMIC DNA]</scope>
    <source>
        <strain evidence="3 4">CCM 7765</strain>
    </source>
</reference>
<feature type="domain" description="Glycosyl transferase family 1" evidence="1">
    <location>
        <begin position="177"/>
        <end position="358"/>
    </location>
</feature>
<proteinExistence type="predicted"/>
<comment type="caution">
    <text evidence="3">The sequence shown here is derived from an EMBL/GenBank/DDBJ whole genome shotgun (WGS) entry which is preliminary data.</text>
</comment>
<dbReference type="InterPro" id="IPR028098">
    <property type="entry name" value="Glyco_trans_4-like_N"/>
</dbReference>
<accession>A0ABV6HNG4</accession>
<organism evidence="3 4">
    <name type="scientific">Olivibacter oleidegradans</name>
    <dbReference type="NCBI Taxonomy" id="760123"/>
    <lineage>
        <taxon>Bacteria</taxon>
        <taxon>Pseudomonadati</taxon>
        <taxon>Bacteroidota</taxon>
        <taxon>Sphingobacteriia</taxon>
        <taxon>Sphingobacteriales</taxon>
        <taxon>Sphingobacteriaceae</taxon>
        <taxon>Olivibacter</taxon>
    </lineage>
</organism>
<dbReference type="RefSeq" id="WP_130855805.1">
    <property type="nucleotide sequence ID" value="NZ_JBHLWO010000002.1"/>
</dbReference>
<dbReference type="CDD" id="cd03801">
    <property type="entry name" value="GT4_PimA-like"/>
    <property type="match status" value="1"/>
</dbReference>
<keyword evidence="4" id="KW-1185">Reference proteome</keyword>
<dbReference type="Proteomes" id="UP001589774">
    <property type="component" value="Unassembled WGS sequence"/>
</dbReference>
<dbReference type="Pfam" id="PF13439">
    <property type="entry name" value="Glyco_transf_4"/>
    <property type="match status" value="1"/>
</dbReference>
<evidence type="ECO:0000313" key="3">
    <source>
        <dbReference type="EMBL" id="MFC0319630.1"/>
    </source>
</evidence>
<dbReference type="EMBL" id="JBHLWO010000002">
    <property type="protein sequence ID" value="MFC0319630.1"/>
    <property type="molecule type" value="Genomic_DNA"/>
</dbReference>